<accession>A0A1H9F3M5</accession>
<name>A0A1H9F3M5_9PSED</name>
<reference evidence="1 2" key="1">
    <citation type="submission" date="2016-10" db="EMBL/GenBank/DDBJ databases">
        <authorList>
            <person name="de Groot N.N."/>
        </authorList>
    </citation>
    <scope>NUCLEOTIDE SEQUENCE [LARGE SCALE GENOMIC DNA]</scope>
    <source>
        <strain evidence="1 2">LMG 27941</strain>
    </source>
</reference>
<evidence type="ECO:0000313" key="2">
    <source>
        <dbReference type="Proteomes" id="UP000199221"/>
    </source>
</evidence>
<proteinExistence type="predicted"/>
<dbReference type="EMBL" id="FOEQ01000002">
    <property type="protein sequence ID" value="SEQ32584.1"/>
    <property type="molecule type" value="Genomic_DNA"/>
</dbReference>
<evidence type="ECO:0000313" key="1">
    <source>
        <dbReference type="EMBL" id="SEQ32584.1"/>
    </source>
</evidence>
<dbReference type="AlphaFoldDB" id="A0A1H9F3M5"/>
<gene>
    <name evidence="1" type="ORF">SAMN05216230_102429</name>
</gene>
<sequence length="88" mass="10222">MSDLDVHSRLLNPHKCIVCETPLINRRQHSKTCISRCRTQLYRQKKENSVLVKFRLPLNVYTNLVIAVMSAGKGVDEHLQELLKREHA</sequence>
<dbReference type="Proteomes" id="UP000199221">
    <property type="component" value="Unassembled WGS sequence"/>
</dbReference>
<protein>
    <submittedName>
        <fullName evidence="1">Uncharacterized protein</fullName>
    </submittedName>
</protein>
<organism evidence="1 2">
    <name type="scientific">Pseudomonas soli</name>
    <dbReference type="NCBI Taxonomy" id="1306993"/>
    <lineage>
        <taxon>Bacteria</taxon>
        <taxon>Pseudomonadati</taxon>
        <taxon>Pseudomonadota</taxon>
        <taxon>Gammaproteobacteria</taxon>
        <taxon>Pseudomonadales</taxon>
        <taxon>Pseudomonadaceae</taxon>
        <taxon>Pseudomonas</taxon>
    </lineage>
</organism>